<dbReference type="EMBL" id="FXTN01000023">
    <property type="protein sequence ID" value="SMO99547.1"/>
    <property type="molecule type" value="Genomic_DNA"/>
</dbReference>
<keyword evidence="1" id="KW-0732">Signal</keyword>
<evidence type="ECO:0000256" key="1">
    <source>
        <dbReference type="SAM" id="SignalP"/>
    </source>
</evidence>
<protein>
    <recommendedName>
        <fullName evidence="4">DUF3575 domain-containing protein</fullName>
    </recommendedName>
</protein>
<gene>
    <name evidence="2" type="ORF">SAMN06265348_12322</name>
</gene>
<dbReference type="InterPro" id="IPR021958">
    <property type="entry name" value="DUF3575"/>
</dbReference>
<proteinExistence type="predicted"/>
<reference evidence="2 3" key="1">
    <citation type="submission" date="2017-05" db="EMBL/GenBank/DDBJ databases">
        <authorList>
            <person name="Varghese N."/>
            <person name="Submissions S."/>
        </authorList>
    </citation>
    <scope>NUCLEOTIDE SEQUENCE [LARGE SCALE GENOMIC DNA]</scope>
    <source>
        <strain evidence="2 3">DSM 19036</strain>
    </source>
</reference>
<evidence type="ECO:0000313" key="2">
    <source>
        <dbReference type="EMBL" id="SMO99547.1"/>
    </source>
</evidence>
<evidence type="ECO:0008006" key="4">
    <source>
        <dbReference type="Google" id="ProtNLM"/>
    </source>
</evidence>
<evidence type="ECO:0000313" key="3">
    <source>
        <dbReference type="Proteomes" id="UP000320300"/>
    </source>
</evidence>
<dbReference type="AlphaFoldDB" id="A0A521FTJ9"/>
<accession>A0A521FTJ9</accession>
<feature type="chain" id="PRO_5021761656" description="DUF3575 domain-containing protein" evidence="1">
    <location>
        <begin position="27"/>
        <end position="258"/>
    </location>
</feature>
<dbReference type="Proteomes" id="UP000320300">
    <property type="component" value="Unassembled WGS sequence"/>
</dbReference>
<dbReference type="OrthoDB" id="1118958at2"/>
<dbReference type="RefSeq" id="WP_142531333.1">
    <property type="nucleotide sequence ID" value="NZ_CBCSJO010000021.1"/>
</dbReference>
<dbReference type="Pfam" id="PF12099">
    <property type="entry name" value="DUF3575"/>
    <property type="match status" value="1"/>
</dbReference>
<name>A0A521FTJ9_9SPHI</name>
<feature type="signal peptide" evidence="1">
    <location>
        <begin position="1"/>
        <end position="26"/>
    </location>
</feature>
<keyword evidence="3" id="KW-1185">Reference proteome</keyword>
<organism evidence="2 3">
    <name type="scientific">Pedobacter westerhofensis</name>
    <dbReference type="NCBI Taxonomy" id="425512"/>
    <lineage>
        <taxon>Bacteria</taxon>
        <taxon>Pseudomonadati</taxon>
        <taxon>Bacteroidota</taxon>
        <taxon>Sphingobacteriia</taxon>
        <taxon>Sphingobacteriales</taxon>
        <taxon>Sphingobacteriaceae</taxon>
        <taxon>Pedobacter</taxon>
    </lineage>
</organism>
<sequence length="258" mass="28774">MSKNFTKKIIVLAAATLSLGIQQLQAQTSTDEISDQPKNIVKWNVAALITKSYSFQYERAVSNNIAVAIGYRNMPKSSIPFKSTINDAVDDAQTERTIDNFKTSNFAITPEVRFYVGKKGVFQGFYLAPYVSYAKYKGEGPFQFDIPQLNRTETMFFKGDINTYTAGLKIGAQWKLSRLVYLDWWIIGPNYGSAKGDLYSQRNSSIVEQAVIKQQIDNLIDDLPLIKATSQVDANGANIHIKGPWAGARAGLNVGFRF</sequence>